<protein>
    <recommendedName>
        <fullName evidence="3">Pyrimidine/purine nucleoside phosphorylase</fullName>
        <ecNumber evidence="3">2.4.2.1</ecNumber>
        <ecNumber evidence="3">2.4.2.2</ecNumber>
    </recommendedName>
    <alternativeName>
        <fullName evidence="3">Adenosine phosphorylase</fullName>
    </alternativeName>
    <alternativeName>
        <fullName evidence="3">Cytidine phosphorylase</fullName>
    </alternativeName>
    <alternativeName>
        <fullName evidence="3">Guanosine phosphorylase</fullName>
    </alternativeName>
    <alternativeName>
        <fullName evidence="3">Inosine phosphorylase</fullName>
    </alternativeName>
    <alternativeName>
        <fullName evidence="3">Thymidine phosphorylase</fullName>
    </alternativeName>
    <alternativeName>
        <fullName evidence="3">Uridine phosphorylase</fullName>
    </alternativeName>
    <alternativeName>
        <fullName evidence="3">Xanthosine phosphorylase</fullName>
    </alternativeName>
</protein>
<evidence type="ECO:0000313" key="4">
    <source>
        <dbReference type="EMBL" id="MBJ6723090.1"/>
    </source>
</evidence>
<dbReference type="HAMAP" id="MF_01537">
    <property type="entry name" value="Nucleos_phosphorylase_PpnP"/>
    <property type="match status" value="1"/>
</dbReference>
<evidence type="ECO:0000256" key="1">
    <source>
        <dbReference type="ARBA" id="ARBA00022676"/>
    </source>
</evidence>
<reference evidence="4" key="1">
    <citation type="submission" date="2020-12" db="EMBL/GenBank/DDBJ databases">
        <title>Geomonas sp. Red875, isolated from river sediment.</title>
        <authorList>
            <person name="Xu Z."/>
            <person name="Zhang Z."/>
            <person name="Masuda Y."/>
            <person name="Itoh H."/>
            <person name="Senoo K."/>
        </authorList>
    </citation>
    <scope>NUCLEOTIDE SEQUENCE</scope>
    <source>
        <strain evidence="4">Red875</strain>
    </source>
</reference>
<dbReference type="SUPFAM" id="SSF51182">
    <property type="entry name" value="RmlC-like cupins"/>
    <property type="match status" value="1"/>
</dbReference>
<dbReference type="Gene3D" id="2.60.120.10">
    <property type="entry name" value="Jelly Rolls"/>
    <property type="match status" value="1"/>
</dbReference>
<dbReference type="EC" id="2.4.2.1" evidence="3"/>
<comment type="catalytic activity">
    <reaction evidence="3">
        <text>cytidine + phosphate = cytosine + alpha-D-ribose 1-phosphate</text>
        <dbReference type="Rhea" id="RHEA:52540"/>
        <dbReference type="ChEBI" id="CHEBI:16040"/>
        <dbReference type="ChEBI" id="CHEBI:17562"/>
        <dbReference type="ChEBI" id="CHEBI:43474"/>
        <dbReference type="ChEBI" id="CHEBI:57720"/>
        <dbReference type="EC" id="2.4.2.2"/>
    </reaction>
</comment>
<dbReference type="GO" id="GO:0005829">
    <property type="term" value="C:cytosol"/>
    <property type="evidence" value="ECO:0007669"/>
    <property type="project" value="TreeGrafter"/>
</dbReference>
<dbReference type="EMBL" id="JAEMHM010000001">
    <property type="protein sequence ID" value="MBJ6723090.1"/>
    <property type="molecule type" value="Genomic_DNA"/>
</dbReference>
<proteinExistence type="inferred from homology"/>
<dbReference type="Proteomes" id="UP000636888">
    <property type="component" value="Unassembled WGS sequence"/>
</dbReference>
<comment type="caution">
    <text evidence="4">The sequence shown here is derived from an EMBL/GenBank/DDBJ whole genome shotgun (WGS) entry which is preliminary data.</text>
</comment>
<organism evidence="4 5">
    <name type="scientific">Geomesophilobacter sediminis</name>
    <dbReference type="NCBI Taxonomy" id="2798584"/>
    <lineage>
        <taxon>Bacteria</taxon>
        <taxon>Pseudomonadati</taxon>
        <taxon>Thermodesulfobacteriota</taxon>
        <taxon>Desulfuromonadia</taxon>
        <taxon>Geobacterales</taxon>
        <taxon>Geobacteraceae</taxon>
        <taxon>Geomesophilobacter</taxon>
    </lineage>
</organism>
<accession>A0A8J7JFU4</accession>
<dbReference type="EC" id="2.4.2.2" evidence="3"/>
<evidence type="ECO:0000256" key="2">
    <source>
        <dbReference type="ARBA" id="ARBA00022679"/>
    </source>
</evidence>
<comment type="catalytic activity">
    <reaction evidence="3">
        <text>thymidine + phosphate = 2-deoxy-alpha-D-ribose 1-phosphate + thymine</text>
        <dbReference type="Rhea" id="RHEA:16037"/>
        <dbReference type="ChEBI" id="CHEBI:17748"/>
        <dbReference type="ChEBI" id="CHEBI:17821"/>
        <dbReference type="ChEBI" id="CHEBI:43474"/>
        <dbReference type="ChEBI" id="CHEBI:57259"/>
        <dbReference type="EC" id="2.4.2.2"/>
    </reaction>
</comment>
<dbReference type="GO" id="GO:0016154">
    <property type="term" value="F:pyrimidine-nucleoside phosphorylase activity"/>
    <property type="evidence" value="ECO:0007669"/>
    <property type="project" value="UniProtKB-UniRule"/>
</dbReference>
<dbReference type="Pfam" id="PF06865">
    <property type="entry name" value="Ppnp"/>
    <property type="match status" value="1"/>
</dbReference>
<evidence type="ECO:0000256" key="3">
    <source>
        <dbReference type="HAMAP-Rule" id="MF_01537"/>
    </source>
</evidence>
<dbReference type="AlphaFoldDB" id="A0A8J7JFU4"/>
<comment type="catalytic activity">
    <reaction evidence="3">
        <text>uridine + phosphate = alpha-D-ribose 1-phosphate + uracil</text>
        <dbReference type="Rhea" id="RHEA:24388"/>
        <dbReference type="ChEBI" id="CHEBI:16704"/>
        <dbReference type="ChEBI" id="CHEBI:17568"/>
        <dbReference type="ChEBI" id="CHEBI:43474"/>
        <dbReference type="ChEBI" id="CHEBI:57720"/>
        <dbReference type="EC" id="2.4.2.2"/>
    </reaction>
</comment>
<evidence type="ECO:0000313" key="5">
    <source>
        <dbReference type="Proteomes" id="UP000636888"/>
    </source>
</evidence>
<dbReference type="PANTHER" id="PTHR36540">
    <property type="entry name" value="PYRIMIDINE/PURINE NUCLEOSIDE PHOSPHORYLASE"/>
    <property type="match status" value="1"/>
</dbReference>
<comment type="similarity">
    <text evidence="3">Belongs to the nucleoside phosphorylase PpnP family.</text>
</comment>
<comment type="catalytic activity">
    <reaction evidence="3">
        <text>xanthosine + phosphate = alpha-D-ribose 1-phosphate + xanthine</text>
        <dbReference type="Rhea" id="RHEA:27638"/>
        <dbReference type="ChEBI" id="CHEBI:17712"/>
        <dbReference type="ChEBI" id="CHEBI:18107"/>
        <dbReference type="ChEBI" id="CHEBI:43474"/>
        <dbReference type="ChEBI" id="CHEBI:57720"/>
        <dbReference type="EC" id="2.4.2.1"/>
    </reaction>
</comment>
<name>A0A8J7JFU4_9BACT</name>
<dbReference type="InterPro" id="IPR009664">
    <property type="entry name" value="Ppnp"/>
</dbReference>
<comment type="catalytic activity">
    <reaction evidence="3">
        <text>inosine + phosphate = alpha-D-ribose 1-phosphate + hypoxanthine</text>
        <dbReference type="Rhea" id="RHEA:27646"/>
        <dbReference type="ChEBI" id="CHEBI:17368"/>
        <dbReference type="ChEBI" id="CHEBI:17596"/>
        <dbReference type="ChEBI" id="CHEBI:43474"/>
        <dbReference type="ChEBI" id="CHEBI:57720"/>
        <dbReference type="EC" id="2.4.2.1"/>
    </reaction>
</comment>
<gene>
    <name evidence="3" type="primary">ppnP</name>
    <name evidence="4" type="ORF">JFN93_00080</name>
</gene>
<sequence>MSEFNNVTVVREANVYFDGKCTSRTVIFPDGTKKTLGILLPGDYKFNTGAPEIMEILAGEMTVRIADATEWVPVKGGESFQIPGNSSFEMKVTVLADYVCSFG</sequence>
<dbReference type="PANTHER" id="PTHR36540:SF1">
    <property type="entry name" value="PYRIMIDINE_PURINE NUCLEOSIDE PHOSPHORYLASE"/>
    <property type="match status" value="1"/>
</dbReference>
<keyword evidence="5" id="KW-1185">Reference proteome</keyword>
<comment type="catalytic activity">
    <reaction evidence="3">
        <text>a purine D-ribonucleoside + phosphate = a purine nucleobase + alpha-D-ribose 1-phosphate</text>
        <dbReference type="Rhea" id="RHEA:19805"/>
        <dbReference type="ChEBI" id="CHEBI:26386"/>
        <dbReference type="ChEBI" id="CHEBI:43474"/>
        <dbReference type="ChEBI" id="CHEBI:57720"/>
        <dbReference type="ChEBI" id="CHEBI:142355"/>
        <dbReference type="EC" id="2.4.2.1"/>
    </reaction>
</comment>
<dbReference type="CDD" id="cd20296">
    <property type="entry name" value="cupin_PpnP-like"/>
    <property type="match status" value="1"/>
</dbReference>
<keyword evidence="1 3" id="KW-0328">Glycosyltransferase</keyword>
<dbReference type="RefSeq" id="WP_199381941.1">
    <property type="nucleotide sequence ID" value="NZ_JAEMHM010000001.1"/>
</dbReference>
<comment type="catalytic activity">
    <reaction evidence="3">
        <text>guanosine + phosphate = alpha-D-ribose 1-phosphate + guanine</text>
        <dbReference type="Rhea" id="RHEA:13233"/>
        <dbReference type="ChEBI" id="CHEBI:16235"/>
        <dbReference type="ChEBI" id="CHEBI:16750"/>
        <dbReference type="ChEBI" id="CHEBI:43474"/>
        <dbReference type="ChEBI" id="CHEBI:57720"/>
        <dbReference type="EC" id="2.4.2.1"/>
    </reaction>
</comment>
<dbReference type="InterPro" id="IPR014710">
    <property type="entry name" value="RmlC-like_jellyroll"/>
</dbReference>
<comment type="function">
    <text evidence="3">Catalyzes the phosphorolysis of diverse nucleosides, yielding D-ribose 1-phosphate and the respective free bases. Can use uridine, adenosine, guanosine, cytidine, thymidine, inosine and xanthosine as substrates. Also catalyzes the reverse reactions.</text>
</comment>
<keyword evidence="2 3" id="KW-0808">Transferase</keyword>
<comment type="catalytic activity">
    <reaction evidence="3">
        <text>adenosine + phosphate = alpha-D-ribose 1-phosphate + adenine</text>
        <dbReference type="Rhea" id="RHEA:27642"/>
        <dbReference type="ChEBI" id="CHEBI:16335"/>
        <dbReference type="ChEBI" id="CHEBI:16708"/>
        <dbReference type="ChEBI" id="CHEBI:43474"/>
        <dbReference type="ChEBI" id="CHEBI:57720"/>
        <dbReference type="EC" id="2.4.2.1"/>
    </reaction>
</comment>
<dbReference type="GO" id="GO:0004731">
    <property type="term" value="F:purine-nucleoside phosphorylase activity"/>
    <property type="evidence" value="ECO:0007669"/>
    <property type="project" value="UniProtKB-UniRule"/>
</dbReference>
<dbReference type="InterPro" id="IPR011051">
    <property type="entry name" value="RmlC_Cupin_sf"/>
</dbReference>